<keyword evidence="2" id="KW-1185">Reference proteome</keyword>
<accession>A0A1H5VYV5</accession>
<proteinExistence type="predicted"/>
<dbReference type="STRING" id="1120964.GCA_001313265_02648"/>
<sequence>MKKIILLLLFIVGGLASVSNKNVYAQRDICCFNTVLPGYVCLTYILVQPDGSSTVQGVPGIRMPCPQA</sequence>
<organism evidence="1 2">
    <name type="scientific">Algoriphagus boritolerans DSM 17298 = JCM 18970</name>
    <dbReference type="NCBI Taxonomy" id="1120964"/>
    <lineage>
        <taxon>Bacteria</taxon>
        <taxon>Pseudomonadati</taxon>
        <taxon>Bacteroidota</taxon>
        <taxon>Cytophagia</taxon>
        <taxon>Cytophagales</taxon>
        <taxon>Cyclobacteriaceae</taxon>
        <taxon>Algoriphagus</taxon>
    </lineage>
</organism>
<reference evidence="2" key="1">
    <citation type="submission" date="2016-10" db="EMBL/GenBank/DDBJ databases">
        <authorList>
            <person name="Varghese N."/>
            <person name="Submissions S."/>
        </authorList>
    </citation>
    <scope>NUCLEOTIDE SEQUENCE [LARGE SCALE GENOMIC DNA]</scope>
    <source>
        <strain evidence="2">DSM 17298</strain>
    </source>
</reference>
<dbReference type="Proteomes" id="UP000236736">
    <property type="component" value="Unassembled WGS sequence"/>
</dbReference>
<dbReference type="RefSeq" id="WP_146064371.1">
    <property type="nucleotide sequence ID" value="NZ_FNVR01000008.1"/>
</dbReference>
<name>A0A1H5VYV5_9BACT</name>
<dbReference type="EMBL" id="FNVR01000008">
    <property type="protein sequence ID" value="SEF92390.1"/>
    <property type="molecule type" value="Genomic_DNA"/>
</dbReference>
<evidence type="ECO:0000313" key="2">
    <source>
        <dbReference type="Proteomes" id="UP000236736"/>
    </source>
</evidence>
<protein>
    <submittedName>
        <fullName evidence="1">Uncharacterized protein</fullName>
    </submittedName>
</protein>
<dbReference type="AlphaFoldDB" id="A0A1H5VYV5"/>
<gene>
    <name evidence="1" type="ORF">SAMN03080598_01889</name>
</gene>
<evidence type="ECO:0000313" key="1">
    <source>
        <dbReference type="EMBL" id="SEF92390.1"/>
    </source>
</evidence>